<dbReference type="AlphaFoldDB" id="A0A9Q0NEX3"/>
<protein>
    <submittedName>
        <fullName evidence="1">Uncharacterized protein</fullName>
    </submittedName>
</protein>
<reference evidence="1" key="1">
    <citation type="submission" date="2022-07" db="EMBL/GenBank/DDBJ databases">
        <authorList>
            <person name="Trinca V."/>
            <person name="Uliana J.V.C."/>
            <person name="Torres T.T."/>
            <person name="Ward R.J."/>
            <person name="Monesi N."/>
        </authorList>
    </citation>
    <scope>NUCLEOTIDE SEQUENCE</scope>
    <source>
        <strain evidence="1">HSMRA1968</strain>
        <tissue evidence="1">Whole embryos</tissue>
    </source>
</reference>
<keyword evidence="2" id="KW-1185">Reference proteome</keyword>
<accession>A0A9Q0NEX3</accession>
<dbReference type="EMBL" id="WJQU01000001">
    <property type="protein sequence ID" value="KAJ6648286.1"/>
    <property type="molecule type" value="Genomic_DNA"/>
</dbReference>
<organism evidence="1 2">
    <name type="scientific">Pseudolycoriella hygida</name>
    <dbReference type="NCBI Taxonomy" id="35572"/>
    <lineage>
        <taxon>Eukaryota</taxon>
        <taxon>Metazoa</taxon>
        <taxon>Ecdysozoa</taxon>
        <taxon>Arthropoda</taxon>
        <taxon>Hexapoda</taxon>
        <taxon>Insecta</taxon>
        <taxon>Pterygota</taxon>
        <taxon>Neoptera</taxon>
        <taxon>Endopterygota</taxon>
        <taxon>Diptera</taxon>
        <taxon>Nematocera</taxon>
        <taxon>Sciaroidea</taxon>
        <taxon>Sciaridae</taxon>
        <taxon>Pseudolycoriella</taxon>
    </lineage>
</organism>
<evidence type="ECO:0000313" key="1">
    <source>
        <dbReference type="EMBL" id="KAJ6648286.1"/>
    </source>
</evidence>
<sequence length="55" mass="6216">MTETDSNCLWASLSSGTPQVKLVDNLLHFQKLSRITNKNLTETETYKKSDSEPNT</sequence>
<comment type="caution">
    <text evidence="1">The sequence shown here is derived from an EMBL/GenBank/DDBJ whole genome shotgun (WGS) entry which is preliminary data.</text>
</comment>
<name>A0A9Q0NEX3_9DIPT</name>
<proteinExistence type="predicted"/>
<dbReference type="Proteomes" id="UP001151699">
    <property type="component" value="Chromosome A"/>
</dbReference>
<gene>
    <name evidence="1" type="ORF">Bhyg_03514</name>
</gene>
<evidence type="ECO:0000313" key="2">
    <source>
        <dbReference type="Proteomes" id="UP001151699"/>
    </source>
</evidence>